<reference evidence="1 2" key="1">
    <citation type="journal article" date="2020" name="Insects">
        <title>Bacteria Belonging to Pseudomonas typographi sp. nov. from the Bark Beetle Ips typographus Have Genomic Potential to Aid in the Host Ecology.</title>
        <authorList>
            <person name="Peral-Aranega E."/>
            <person name="Saati-Santamaria Z."/>
            <person name="Kolarik M."/>
            <person name="Rivas R."/>
            <person name="Garcia-Fraile P."/>
        </authorList>
    </citation>
    <scope>NUCLEOTIDE SEQUENCE [LARGE SCALE GENOMIC DNA]</scope>
    <source>
        <strain evidence="1 2">CA3A</strain>
    </source>
</reference>
<name>A0ABR7ZAX1_9PSED</name>
<dbReference type="Proteomes" id="UP000805841">
    <property type="component" value="Unassembled WGS sequence"/>
</dbReference>
<evidence type="ECO:0000313" key="2">
    <source>
        <dbReference type="Proteomes" id="UP000805841"/>
    </source>
</evidence>
<gene>
    <name evidence="1" type="ORF">HAQ05_28055</name>
</gene>
<accession>A0ABR7ZAX1</accession>
<dbReference type="RefSeq" id="WP_190427656.1">
    <property type="nucleotide sequence ID" value="NZ_JAAOCC010000038.1"/>
</dbReference>
<organism evidence="1 2">
    <name type="scientific">Pseudomonas typographi</name>
    <dbReference type="NCBI Taxonomy" id="2715964"/>
    <lineage>
        <taxon>Bacteria</taxon>
        <taxon>Pseudomonadati</taxon>
        <taxon>Pseudomonadota</taxon>
        <taxon>Gammaproteobacteria</taxon>
        <taxon>Pseudomonadales</taxon>
        <taxon>Pseudomonadaceae</taxon>
        <taxon>Pseudomonas</taxon>
    </lineage>
</organism>
<proteinExistence type="predicted"/>
<sequence>MTNHIERTGRALQVLWDHFRNWELFATGTRAPILDRWYIATKTKALIKHDRILRGAA</sequence>
<keyword evidence="2" id="KW-1185">Reference proteome</keyword>
<dbReference type="EMBL" id="JAAOCA010000125">
    <property type="protein sequence ID" value="MBD1602523.1"/>
    <property type="molecule type" value="Genomic_DNA"/>
</dbReference>
<protein>
    <submittedName>
        <fullName evidence="1">Uncharacterized protein</fullName>
    </submittedName>
</protein>
<evidence type="ECO:0000313" key="1">
    <source>
        <dbReference type="EMBL" id="MBD1602523.1"/>
    </source>
</evidence>
<comment type="caution">
    <text evidence="1">The sequence shown here is derived from an EMBL/GenBank/DDBJ whole genome shotgun (WGS) entry which is preliminary data.</text>
</comment>